<reference evidence="3" key="1">
    <citation type="submission" date="2016-11" db="UniProtKB">
        <authorList>
            <consortium name="WormBaseParasite"/>
        </authorList>
    </citation>
    <scope>IDENTIFICATION</scope>
</reference>
<feature type="region of interest" description="Disordered" evidence="1">
    <location>
        <begin position="31"/>
        <end position="67"/>
    </location>
</feature>
<sequence length="88" mass="9489">MDSICSEATACGNSCPLISLNYTPTTSTLSLAQNPKFSSPPKSWPSSSPRSDPSTPPKSPPSSTRPAWTLASTKWTWHFVSSSSRLSW</sequence>
<proteinExistence type="predicted"/>
<protein>
    <submittedName>
        <fullName evidence="3">4Fe-4S ferredoxin-type domain-containing protein</fullName>
    </submittedName>
</protein>
<evidence type="ECO:0000313" key="3">
    <source>
        <dbReference type="WBParaSite" id="L893_g30845.t1"/>
    </source>
</evidence>
<dbReference type="Proteomes" id="UP000095287">
    <property type="component" value="Unplaced"/>
</dbReference>
<evidence type="ECO:0000313" key="2">
    <source>
        <dbReference type="Proteomes" id="UP000095287"/>
    </source>
</evidence>
<keyword evidence="2" id="KW-1185">Reference proteome</keyword>
<accession>A0A1I7ZXW2</accession>
<organism evidence="2 3">
    <name type="scientific">Steinernema glaseri</name>
    <dbReference type="NCBI Taxonomy" id="37863"/>
    <lineage>
        <taxon>Eukaryota</taxon>
        <taxon>Metazoa</taxon>
        <taxon>Ecdysozoa</taxon>
        <taxon>Nematoda</taxon>
        <taxon>Chromadorea</taxon>
        <taxon>Rhabditida</taxon>
        <taxon>Tylenchina</taxon>
        <taxon>Panagrolaimomorpha</taxon>
        <taxon>Strongyloidoidea</taxon>
        <taxon>Steinernematidae</taxon>
        <taxon>Steinernema</taxon>
    </lineage>
</organism>
<feature type="compositionally biased region" description="Low complexity" evidence="1">
    <location>
        <begin position="35"/>
        <end position="53"/>
    </location>
</feature>
<dbReference type="WBParaSite" id="L893_g30845.t1">
    <property type="protein sequence ID" value="L893_g30845.t1"/>
    <property type="gene ID" value="L893_g30845"/>
</dbReference>
<dbReference type="AlphaFoldDB" id="A0A1I7ZXW2"/>
<name>A0A1I7ZXW2_9BILA</name>
<evidence type="ECO:0000256" key="1">
    <source>
        <dbReference type="SAM" id="MobiDB-lite"/>
    </source>
</evidence>